<dbReference type="GO" id="GO:0015288">
    <property type="term" value="F:porin activity"/>
    <property type="evidence" value="ECO:0007669"/>
    <property type="project" value="TreeGrafter"/>
</dbReference>
<dbReference type="AlphaFoldDB" id="A0A916WFT5"/>
<protein>
    <submittedName>
        <fullName evidence="8">Outer membrane efflux protein</fullName>
    </submittedName>
</protein>
<keyword evidence="5" id="KW-0812">Transmembrane</keyword>
<evidence type="ECO:0000256" key="5">
    <source>
        <dbReference type="ARBA" id="ARBA00022692"/>
    </source>
</evidence>
<gene>
    <name evidence="8" type="ORF">GCM10011496_17260</name>
</gene>
<reference evidence="8" key="1">
    <citation type="journal article" date="2014" name="Int. J. Syst. Evol. Microbiol.">
        <title>Complete genome sequence of Corynebacterium casei LMG S-19264T (=DSM 44701T), isolated from a smear-ripened cheese.</title>
        <authorList>
            <consortium name="US DOE Joint Genome Institute (JGI-PGF)"/>
            <person name="Walter F."/>
            <person name="Albersmeier A."/>
            <person name="Kalinowski J."/>
            <person name="Ruckert C."/>
        </authorList>
    </citation>
    <scope>NUCLEOTIDE SEQUENCE</scope>
    <source>
        <strain evidence="8">CGMCC 1.15322</strain>
    </source>
</reference>
<keyword evidence="7" id="KW-0998">Cell outer membrane</keyword>
<keyword evidence="3" id="KW-0813">Transport</keyword>
<dbReference type="PANTHER" id="PTHR30026:SF20">
    <property type="entry name" value="OUTER MEMBRANE PROTEIN TOLC"/>
    <property type="match status" value="1"/>
</dbReference>
<dbReference type="EMBL" id="BMIG01000005">
    <property type="protein sequence ID" value="GGA96752.1"/>
    <property type="molecule type" value="Genomic_DNA"/>
</dbReference>
<evidence type="ECO:0000313" key="8">
    <source>
        <dbReference type="EMBL" id="GGA96752.1"/>
    </source>
</evidence>
<comment type="caution">
    <text evidence="8">The sequence shown here is derived from an EMBL/GenBank/DDBJ whole genome shotgun (WGS) entry which is preliminary data.</text>
</comment>
<name>A0A916WFT5_9BURK</name>
<dbReference type="GO" id="GO:1990281">
    <property type="term" value="C:efflux pump complex"/>
    <property type="evidence" value="ECO:0007669"/>
    <property type="project" value="TreeGrafter"/>
</dbReference>
<reference evidence="8" key="2">
    <citation type="submission" date="2020-09" db="EMBL/GenBank/DDBJ databases">
        <authorList>
            <person name="Sun Q."/>
            <person name="Zhou Y."/>
        </authorList>
    </citation>
    <scope>NUCLEOTIDE SEQUENCE</scope>
    <source>
        <strain evidence="8">CGMCC 1.15322</strain>
    </source>
</reference>
<dbReference type="Gene3D" id="1.20.1600.10">
    <property type="entry name" value="Outer membrane efflux proteins (OEP)"/>
    <property type="match status" value="1"/>
</dbReference>
<evidence type="ECO:0000256" key="6">
    <source>
        <dbReference type="ARBA" id="ARBA00023136"/>
    </source>
</evidence>
<evidence type="ECO:0000313" key="9">
    <source>
        <dbReference type="Proteomes" id="UP000620596"/>
    </source>
</evidence>
<keyword evidence="6" id="KW-0472">Membrane</keyword>
<evidence type="ECO:0000256" key="2">
    <source>
        <dbReference type="ARBA" id="ARBA00007613"/>
    </source>
</evidence>
<keyword evidence="4" id="KW-1134">Transmembrane beta strand</keyword>
<sequence length="423" mass="46689">MSIAGSLRAEEPLSLREAQQLAASRSGQLLAQDAATRAAREMAVSAGQLPDPVLKLGIDNLPVTGPDRLSLGRDFMTMRRIGLMQELPREKKRLLKTERFERDAERAQAQRQLALAGLQQGTALAWLERYYAHAMRALLQQQLEETRLQEQGADIAFREGRGAQADVFAARAAQIELDDRLSQIDRQARNASLMLARWIGADANRSLSGEPMWKTMRDNSHPDAMLSAGELRQHPKLTLSATLVEAAETEARLAQANTKSDWTVEAAYQQRGPAFSNMVSIGISIPLQWDPKNRQNRETAAKLAAVDEARANDADNLQAYEAEVRSLINDWQTGKERIARYTAQMIPVARQRSAAALTAYRVGKGDLASVLAARRDELTARIQALGLELETARLWAQLNYLKPDNSIGPSAFAVTSESSKGQP</sequence>
<dbReference type="Pfam" id="PF02321">
    <property type="entry name" value="OEP"/>
    <property type="match status" value="1"/>
</dbReference>
<keyword evidence="9" id="KW-1185">Reference proteome</keyword>
<comment type="similarity">
    <text evidence="2">Belongs to the outer membrane factor (OMF) (TC 1.B.17) family.</text>
</comment>
<accession>A0A916WFT5</accession>
<dbReference type="GO" id="GO:0015562">
    <property type="term" value="F:efflux transmembrane transporter activity"/>
    <property type="evidence" value="ECO:0007669"/>
    <property type="project" value="InterPro"/>
</dbReference>
<dbReference type="InterPro" id="IPR003423">
    <property type="entry name" value="OMP_efflux"/>
</dbReference>
<evidence type="ECO:0000256" key="4">
    <source>
        <dbReference type="ARBA" id="ARBA00022452"/>
    </source>
</evidence>
<evidence type="ECO:0000256" key="1">
    <source>
        <dbReference type="ARBA" id="ARBA00004442"/>
    </source>
</evidence>
<dbReference type="GO" id="GO:0009279">
    <property type="term" value="C:cell outer membrane"/>
    <property type="evidence" value="ECO:0007669"/>
    <property type="project" value="UniProtKB-SubCell"/>
</dbReference>
<organism evidence="8 9">
    <name type="scientific">Polaromonas eurypsychrophila</name>
    <dbReference type="NCBI Taxonomy" id="1614635"/>
    <lineage>
        <taxon>Bacteria</taxon>
        <taxon>Pseudomonadati</taxon>
        <taxon>Pseudomonadota</taxon>
        <taxon>Betaproteobacteria</taxon>
        <taxon>Burkholderiales</taxon>
        <taxon>Comamonadaceae</taxon>
        <taxon>Polaromonas</taxon>
    </lineage>
</organism>
<proteinExistence type="inferred from homology"/>
<dbReference type="InterPro" id="IPR051906">
    <property type="entry name" value="TolC-like"/>
</dbReference>
<dbReference type="SUPFAM" id="SSF56954">
    <property type="entry name" value="Outer membrane efflux proteins (OEP)"/>
    <property type="match status" value="1"/>
</dbReference>
<comment type="subcellular location">
    <subcellularLocation>
        <location evidence="1">Cell outer membrane</location>
    </subcellularLocation>
</comment>
<evidence type="ECO:0000256" key="7">
    <source>
        <dbReference type="ARBA" id="ARBA00023237"/>
    </source>
</evidence>
<dbReference type="PANTHER" id="PTHR30026">
    <property type="entry name" value="OUTER MEMBRANE PROTEIN TOLC"/>
    <property type="match status" value="1"/>
</dbReference>
<evidence type="ECO:0000256" key="3">
    <source>
        <dbReference type="ARBA" id="ARBA00022448"/>
    </source>
</evidence>
<dbReference type="Proteomes" id="UP000620596">
    <property type="component" value="Unassembled WGS sequence"/>
</dbReference>